<evidence type="ECO:0000313" key="3">
    <source>
        <dbReference type="EMBL" id="GIH27701.1"/>
    </source>
</evidence>
<dbReference type="Pfam" id="PF01370">
    <property type="entry name" value="Epimerase"/>
    <property type="match status" value="1"/>
</dbReference>
<evidence type="ECO:0000313" key="4">
    <source>
        <dbReference type="Proteomes" id="UP000640052"/>
    </source>
</evidence>
<accession>A0A919QF44</accession>
<comment type="caution">
    <text evidence="3">The sequence shown here is derived from an EMBL/GenBank/DDBJ whole genome shotgun (WGS) entry which is preliminary data.</text>
</comment>
<dbReference type="RefSeq" id="WP_204044349.1">
    <property type="nucleotide sequence ID" value="NZ_BOOA01000061.1"/>
</dbReference>
<gene>
    <name evidence="3" type="ORF">Aph01nite_60110</name>
</gene>
<dbReference type="Proteomes" id="UP000640052">
    <property type="component" value="Unassembled WGS sequence"/>
</dbReference>
<keyword evidence="4" id="KW-1185">Reference proteome</keyword>
<evidence type="ECO:0000256" key="1">
    <source>
        <dbReference type="SAM" id="MobiDB-lite"/>
    </source>
</evidence>
<dbReference type="Gene3D" id="3.40.50.720">
    <property type="entry name" value="NAD(P)-binding Rossmann-like Domain"/>
    <property type="match status" value="1"/>
</dbReference>
<dbReference type="InterPro" id="IPR036291">
    <property type="entry name" value="NAD(P)-bd_dom_sf"/>
</dbReference>
<dbReference type="AlphaFoldDB" id="A0A919QF44"/>
<feature type="domain" description="NAD-dependent epimerase/dehydratase" evidence="2">
    <location>
        <begin position="3"/>
        <end position="234"/>
    </location>
</feature>
<dbReference type="InterPro" id="IPR051783">
    <property type="entry name" value="NAD(P)-dependent_oxidoreduct"/>
</dbReference>
<reference evidence="3" key="1">
    <citation type="submission" date="2021-01" db="EMBL/GenBank/DDBJ databases">
        <title>Whole genome shotgun sequence of Acrocarpospora phusangensis NBRC 108782.</title>
        <authorList>
            <person name="Komaki H."/>
            <person name="Tamura T."/>
        </authorList>
    </citation>
    <scope>NUCLEOTIDE SEQUENCE</scope>
    <source>
        <strain evidence="3">NBRC 108782</strain>
    </source>
</reference>
<dbReference type="GO" id="GO:0004029">
    <property type="term" value="F:aldehyde dehydrogenase (NAD+) activity"/>
    <property type="evidence" value="ECO:0007669"/>
    <property type="project" value="TreeGrafter"/>
</dbReference>
<name>A0A919QF44_9ACTN</name>
<organism evidence="3 4">
    <name type="scientific">Acrocarpospora phusangensis</name>
    <dbReference type="NCBI Taxonomy" id="1070424"/>
    <lineage>
        <taxon>Bacteria</taxon>
        <taxon>Bacillati</taxon>
        <taxon>Actinomycetota</taxon>
        <taxon>Actinomycetes</taxon>
        <taxon>Streptosporangiales</taxon>
        <taxon>Streptosporangiaceae</taxon>
        <taxon>Acrocarpospora</taxon>
    </lineage>
</organism>
<sequence>MRVVVVGASGNVGTSVVSALAADPDVSSIIAVARRQPGWYPPKTSWRTLDVTTGDLVPHLAGADAVVHLAWLFQPTRDRATTWRNNVLGSLRLFEAVARAEVPALVYASSVGAYSPGVDDLPVTEEWPTHAWPTAAYGCEKSYVERLLDIFERDHPTIRVVRLRPGFTFKRTSATEQRRLFAGPFLPNRLVRPGMIPFVPDTPGFRLQAVHTDDVAEAYRLAITQRVSGAFNIAAGPVIEPHLLADILGARLIPVPRGILRNAVAAAWHLRLIPASPGLVDLTLRLPVMDTSRAHDELGWVPAYTAVEALLELLEGMRTAADLDTPPLSARTSGPARIRELQSGPGRRP</sequence>
<protein>
    <submittedName>
        <fullName evidence="3">NAD-dependent epimerase</fullName>
    </submittedName>
</protein>
<evidence type="ECO:0000259" key="2">
    <source>
        <dbReference type="Pfam" id="PF01370"/>
    </source>
</evidence>
<dbReference type="PANTHER" id="PTHR48079:SF6">
    <property type="entry name" value="NAD(P)-BINDING DOMAIN-CONTAINING PROTEIN-RELATED"/>
    <property type="match status" value="1"/>
</dbReference>
<dbReference type="PANTHER" id="PTHR48079">
    <property type="entry name" value="PROTEIN YEEZ"/>
    <property type="match status" value="1"/>
</dbReference>
<dbReference type="InterPro" id="IPR001509">
    <property type="entry name" value="Epimerase_deHydtase"/>
</dbReference>
<feature type="region of interest" description="Disordered" evidence="1">
    <location>
        <begin position="324"/>
        <end position="349"/>
    </location>
</feature>
<dbReference type="EMBL" id="BOOA01000061">
    <property type="protein sequence ID" value="GIH27701.1"/>
    <property type="molecule type" value="Genomic_DNA"/>
</dbReference>
<proteinExistence type="predicted"/>
<dbReference type="SUPFAM" id="SSF51735">
    <property type="entry name" value="NAD(P)-binding Rossmann-fold domains"/>
    <property type="match status" value="1"/>
</dbReference>
<dbReference type="GO" id="GO:0005737">
    <property type="term" value="C:cytoplasm"/>
    <property type="evidence" value="ECO:0007669"/>
    <property type="project" value="TreeGrafter"/>
</dbReference>